<reference evidence="3" key="1">
    <citation type="journal article" date="2014" name="Nat. Genet.">
        <title>Genome of the human hookworm Necator americanus.</title>
        <authorList>
            <person name="Tang Y.T."/>
            <person name="Gao X."/>
            <person name="Rosa B.A."/>
            <person name="Abubucker S."/>
            <person name="Hallsworth-Pepin K."/>
            <person name="Martin J."/>
            <person name="Tyagi R."/>
            <person name="Heizer E."/>
            <person name="Zhang X."/>
            <person name="Bhonagiri-Palsikar V."/>
            <person name="Minx P."/>
            <person name="Warren W.C."/>
            <person name="Wang Q."/>
            <person name="Zhan B."/>
            <person name="Hotez P.J."/>
            <person name="Sternberg P.W."/>
            <person name="Dougall A."/>
            <person name="Gaze S.T."/>
            <person name="Mulvenna J."/>
            <person name="Sotillo J."/>
            <person name="Ranganathan S."/>
            <person name="Rabelo E.M."/>
            <person name="Wilson R.K."/>
            <person name="Felgner P.L."/>
            <person name="Bethony J."/>
            <person name="Hawdon J.M."/>
            <person name="Gasser R.B."/>
            <person name="Loukas A."/>
            <person name="Mitreva M."/>
        </authorList>
    </citation>
    <scope>NUCLEOTIDE SEQUENCE [LARGE SCALE GENOMIC DNA]</scope>
</reference>
<evidence type="ECO:0000313" key="3">
    <source>
        <dbReference type="Proteomes" id="UP000053676"/>
    </source>
</evidence>
<accession>W2T5Y1</accession>
<dbReference type="OrthoDB" id="5840146at2759"/>
<keyword evidence="1" id="KW-0472">Membrane</keyword>
<evidence type="ECO:0000313" key="2">
    <source>
        <dbReference type="EMBL" id="ETN77425.1"/>
    </source>
</evidence>
<proteinExistence type="predicted"/>
<dbReference type="AlphaFoldDB" id="W2T5Y1"/>
<name>W2T5Y1_NECAM</name>
<keyword evidence="3" id="KW-1185">Reference proteome</keyword>
<dbReference type="Proteomes" id="UP000053676">
    <property type="component" value="Unassembled WGS sequence"/>
</dbReference>
<evidence type="ECO:0000256" key="1">
    <source>
        <dbReference type="SAM" id="Phobius"/>
    </source>
</evidence>
<keyword evidence="1" id="KW-1133">Transmembrane helix</keyword>
<dbReference type="EMBL" id="KI660171">
    <property type="protein sequence ID" value="ETN77425.1"/>
    <property type="molecule type" value="Genomic_DNA"/>
</dbReference>
<keyword evidence="1" id="KW-0812">Transmembrane</keyword>
<feature type="transmembrane region" description="Helical" evidence="1">
    <location>
        <begin position="265"/>
        <end position="284"/>
    </location>
</feature>
<gene>
    <name evidence="2" type="ORF">NECAME_11053</name>
</gene>
<sequence>MGPSRVRKGTIDDCYATTPTSYTIQEFVTARLRDARLSISAAKALQIAATQVPPCSHSATRALLNLVTQQSDVIVDSIMLNVKDLRCELARGGNSIVKSTEKKLPEVTQLHYENLTRQWNIPQIEPFKACEPKQLIQNYACRQSGRCAKSEHLQDLPEQIARVLIECCVDGLRLGASELLMNADEIKKSPTKYWRELGPTDAVRSKVLSDRKKARAEWGALCRSALGRALADVRQYVFKNFKLVPRPNHGIRMGAVISQLGFNQAFLLALIGIIAMLGLTVVAVSGDSRDNHQNDYALPLVRVRTPAAAPPRKRL</sequence>
<organism evidence="2 3">
    <name type="scientific">Necator americanus</name>
    <name type="common">Human hookworm</name>
    <dbReference type="NCBI Taxonomy" id="51031"/>
    <lineage>
        <taxon>Eukaryota</taxon>
        <taxon>Metazoa</taxon>
        <taxon>Ecdysozoa</taxon>
        <taxon>Nematoda</taxon>
        <taxon>Chromadorea</taxon>
        <taxon>Rhabditida</taxon>
        <taxon>Rhabditina</taxon>
        <taxon>Rhabditomorpha</taxon>
        <taxon>Strongyloidea</taxon>
        <taxon>Ancylostomatidae</taxon>
        <taxon>Bunostominae</taxon>
        <taxon>Necator</taxon>
    </lineage>
</organism>
<dbReference type="KEGG" id="nai:NECAME_11053"/>
<protein>
    <submittedName>
        <fullName evidence="2">Uncharacterized protein</fullName>
    </submittedName>
</protein>